<keyword evidence="3" id="KW-1003">Cell membrane</keyword>
<protein>
    <submittedName>
        <fullName evidence="10">Carbohydrate ABC transporter permease</fullName>
    </submittedName>
</protein>
<evidence type="ECO:0000256" key="3">
    <source>
        <dbReference type="ARBA" id="ARBA00022475"/>
    </source>
</evidence>
<feature type="transmembrane region" description="Helical" evidence="7">
    <location>
        <begin position="200"/>
        <end position="222"/>
    </location>
</feature>
<evidence type="ECO:0000313" key="11">
    <source>
        <dbReference type="Proteomes" id="UP000293142"/>
    </source>
</evidence>
<evidence type="ECO:0000313" key="10">
    <source>
        <dbReference type="EMBL" id="TBL75738.1"/>
    </source>
</evidence>
<feature type="transmembrane region" description="Helical" evidence="7">
    <location>
        <begin position="28"/>
        <end position="49"/>
    </location>
</feature>
<dbReference type="RefSeq" id="WP_131015650.1">
    <property type="nucleotide sequence ID" value="NZ_SIRE01000016.1"/>
</dbReference>
<evidence type="ECO:0000256" key="1">
    <source>
        <dbReference type="ARBA" id="ARBA00004651"/>
    </source>
</evidence>
<feature type="transmembrane region" description="Helical" evidence="7">
    <location>
        <begin position="87"/>
        <end position="111"/>
    </location>
</feature>
<dbReference type="PROSITE" id="PS50928">
    <property type="entry name" value="ABC_TM1"/>
    <property type="match status" value="1"/>
</dbReference>
<dbReference type="AlphaFoldDB" id="A0A4Q9DM98"/>
<dbReference type="OrthoDB" id="187395at2"/>
<dbReference type="EMBL" id="SIRE01000016">
    <property type="protein sequence ID" value="TBL75738.1"/>
    <property type="molecule type" value="Genomic_DNA"/>
</dbReference>
<dbReference type="PANTHER" id="PTHR43744">
    <property type="entry name" value="ABC TRANSPORTER PERMEASE PROTEIN MG189-RELATED-RELATED"/>
    <property type="match status" value="1"/>
</dbReference>
<feature type="domain" description="ABC transmembrane type-1" evidence="9">
    <location>
        <begin position="88"/>
        <end position="279"/>
    </location>
</feature>
<dbReference type="CDD" id="cd06261">
    <property type="entry name" value="TM_PBP2"/>
    <property type="match status" value="1"/>
</dbReference>
<dbReference type="InterPro" id="IPR000515">
    <property type="entry name" value="MetI-like"/>
</dbReference>
<evidence type="ECO:0000259" key="9">
    <source>
        <dbReference type="PROSITE" id="PS50928"/>
    </source>
</evidence>
<sequence length="294" mass="32527">MNSTPTTAASLPASANGPRRSLRHGRQAALWTFLTLYAILTLYPLYWLIISSFKTNAEFFNKPFSLPESWQFANFITAWQSSKMGIAFVNSVIVSVVSLALTLFVTSLAAYVLARIKFRFKGVILTFFVIGMLIPIHSTLVPLFILMKQIGLLNTYWALILPYTAFALPTAIFVLTAYLASVPKEIEEAAYIDGTRLWGVFWRIMLPISMPALSTVVILSFLHFWNDFSFALIFISKSALKTLPLAIAGFADGYQTDYGLTLAAMTIAVIPTIAVYLAFQEQVMKGMTAGAVKG</sequence>
<dbReference type="GO" id="GO:0005886">
    <property type="term" value="C:plasma membrane"/>
    <property type="evidence" value="ECO:0007669"/>
    <property type="project" value="UniProtKB-SubCell"/>
</dbReference>
<evidence type="ECO:0000256" key="2">
    <source>
        <dbReference type="ARBA" id="ARBA00022448"/>
    </source>
</evidence>
<evidence type="ECO:0000256" key="7">
    <source>
        <dbReference type="RuleBase" id="RU363032"/>
    </source>
</evidence>
<reference evidence="10 11" key="1">
    <citation type="submission" date="2019-02" db="EMBL/GenBank/DDBJ databases">
        <title>Paenibacillus sp. nov., isolated from surface-sterilized tissue of Thalictrum simplex L.</title>
        <authorList>
            <person name="Tuo L."/>
        </authorList>
    </citation>
    <scope>NUCLEOTIDE SEQUENCE [LARGE SCALE GENOMIC DNA]</scope>
    <source>
        <strain evidence="10 11">N2SHLJ1</strain>
    </source>
</reference>
<feature type="transmembrane region" description="Helical" evidence="7">
    <location>
        <begin position="157"/>
        <end position="180"/>
    </location>
</feature>
<proteinExistence type="inferred from homology"/>
<evidence type="ECO:0000256" key="5">
    <source>
        <dbReference type="ARBA" id="ARBA00022989"/>
    </source>
</evidence>
<evidence type="ECO:0000256" key="4">
    <source>
        <dbReference type="ARBA" id="ARBA00022692"/>
    </source>
</evidence>
<organism evidence="10 11">
    <name type="scientific">Paenibacillus thalictri</name>
    <dbReference type="NCBI Taxonomy" id="2527873"/>
    <lineage>
        <taxon>Bacteria</taxon>
        <taxon>Bacillati</taxon>
        <taxon>Bacillota</taxon>
        <taxon>Bacilli</taxon>
        <taxon>Bacillales</taxon>
        <taxon>Paenibacillaceae</taxon>
        <taxon>Paenibacillus</taxon>
    </lineage>
</organism>
<gene>
    <name evidence="10" type="ORF">EYB31_22395</name>
</gene>
<dbReference type="Proteomes" id="UP000293142">
    <property type="component" value="Unassembled WGS sequence"/>
</dbReference>
<dbReference type="GO" id="GO:0055085">
    <property type="term" value="P:transmembrane transport"/>
    <property type="evidence" value="ECO:0007669"/>
    <property type="project" value="InterPro"/>
</dbReference>
<dbReference type="Pfam" id="PF00528">
    <property type="entry name" value="BPD_transp_1"/>
    <property type="match status" value="1"/>
</dbReference>
<keyword evidence="6 7" id="KW-0472">Membrane</keyword>
<comment type="subcellular location">
    <subcellularLocation>
        <location evidence="1 7">Cell membrane</location>
        <topology evidence="1 7">Multi-pass membrane protein</topology>
    </subcellularLocation>
</comment>
<keyword evidence="4 7" id="KW-0812">Transmembrane</keyword>
<evidence type="ECO:0000256" key="6">
    <source>
        <dbReference type="ARBA" id="ARBA00023136"/>
    </source>
</evidence>
<feature type="transmembrane region" description="Helical" evidence="7">
    <location>
        <begin position="258"/>
        <end position="279"/>
    </location>
</feature>
<keyword evidence="11" id="KW-1185">Reference proteome</keyword>
<feature type="compositionally biased region" description="Low complexity" evidence="8">
    <location>
        <begin position="1"/>
        <end position="15"/>
    </location>
</feature>
<feature type="transmembrane region" description="Helical" evidence="7">
    <location>
        <begin position="123"/>
        <end position="145"/>
    </location>
</feature>
<dbReference type="InterPro" id="IPR035906">
    <property type="entry name" value="MetI-like_sf"/>
</dbReference>
<name>A0A4Q9DM98_9BACL</name>
<dbReference type="Gene3D" id="1.10.3720.10">
    <property type="entry name" value="MetI-like"/>
    <property type="match status" value="1"/>
</dbReference>
<keyword evidence="5 7" id="KW-1133">Transmembrane helix</keyword>
<dbReference type="PANTHER" id="PTHR43744:SF12">
    <property type="entry name" value="ABC TRANSPORTER PERMEASE PROTEIN MG189-RELATED"/>
    <property type="match status" value="1"/>
</dbReference>
<keyword evidence="2 7" id="KW-0813">Transport</keyword>
<comment type="caution">
    <text evidence="10">The sequence shown here is derived from an EMBL/GenBank/DDBJ whole genome shotgun (WGS) entry which is preliminary data.</text>
</comment>
<dbReference type="SUPFAM" id="SSF161098">
    <property type="entry name" value="MetI-like"/>
    <property type="match status" value="1"/>
</dbReference>
<feature type="region of interest" description="Disordered" evidence="8">
    <location>
        <begin position="1"/>
        <end position="20"/>
    </location>
</feature>
<evidence type="ECO:0000256" key="8">
    <source>
        <dbReference type="SAM" id="MobiDB-lite"/>
    </source>
</evidence>
<accession>A0A4Q9DM98</accession>
<comment type="similarity">
    <text evidence="7">Belongs to the binding-protein-dependent transport system permease family.</text>
</comment>